<proteinExistence type="inferred from homology"/>
<dbReference type="Pfam" id="PF17782">
    <property type="entry name" value="WHD_DprA"/>
    <property type="match status" value="1"/>
</dbReference>
<dbReference type="Gene3D" id="1.10.10.10">
    <property type="entry name" value="Winged helix-like DNA-binding domain superfamily/Winged helix DNA-binding domain"/>
    <property type="match status" value="1"/>
</dbReference>
<dbReference type="InterPro" id="IPR036388">
    <property type="entry name" value="WH-like_DNA-bd_sf"/>
</dbReference>
<evidence type="ECO:0000256" key="1">
    <source>
        <dbReference type="ARBA" id="ARBA00006525"/>
    </source>
</evidence>
<dbReference type="InterPro" id="IPR057666">
    <property type="entry name" value="DrpA_SLOG"/>
</dbReference>
<gene>
    <name evidence="4" type="ORF">AVDCRST_MAG73-3072</name>
</gene>
<dbReference type="InterPro" id="IPR041614">
    <property type="entry name" value="DprA_WH"/>
</dbReference>
<dbReference type="Gene3D" id="3.40.50.450">
    <property type="match status" value="1"/>
</dbReference>
<sequence>MATGSTRVDDPKYWLGFHRVPYIGPTRIDRLVRHFGDLGRAWSAPAGDLRAVLDERAIESLLKTRAGLSLDDEMERIARAGVTVLTRADAAYPRLLAEIPAPPAVLYVKGSLLPEDDLAVGIVGTRRLTAYGREVAGRIATDLAGAGVTVVSGLARGIDGVAHQAALRAGGRTIAVLGCGVNVVYPPEHRNLSDQIAEQGALVSDYAPDKPPDAPNFPARNRIISGLSLGVVVVEAPLKSGALITCDFAADQGREVFVVPGGVLSAASAGANRLLRDGARPVTCGDDVLEDLNLGRRKEQAAVQQALPLDEDERRLLALLTGDPQHIDEVAAASGLAIAQAGALLSMLELKGAVRNTGAQHYSRS</sequence>
<feature type="domain" description="DprA winged helix" evidence="3">
    <location>
        <begin position="301"/>
        <end position="355"/>
    </location>
</feature>
<dbReference type="NCBIfam" id="TIGR00732">
    <property type="entry name" value="dprA"/>
    <property type="match status" value="1"/>
</dbReference>
<dbReference type="PANTHER" id="PTHR43022:SF1">
    <property type="entry name" value="PROTEIN SMF"/>
    <property type="match status" value="1"/>
</dbReference>
<protein>
    <submittedName>
        <fullName evidence="4">Rossmann fold nucleotide-binding protein Smf possibly involved in DNA uptake</fullName>
    </submittedName>
</protein>
<evidence type="ECO:0000259" key="2">
    <source>
        <dbReference type="Pfam" id="PF02481"/>
    </source>
</evidence>
<dbReference type="PANTHER" id="PTHR43022">
    <property type="entry name" value="PROTEIN SMF"/>
    <property type="match status" value="1"/>
</dbReference>
<reference evidence="4" key="1">
    <citation type="submission" date="2020-02" db="EMBL/GenBank/DDBJ databases">
        <authorList>
            <person name="Meier V. D."/>
        </authorList>
    </citation>
    <scope>NUCLEOTIDE SEQUENCE</scope>
    <source>
        <strain evidence="4">AVDCRST_MAG73</strain>
    </source>
</reference>
<evidence type="ECO:0000259" key="3">
    <source>
        <dbReference type="Pfam" id="PF17782"/>
    </source>
</evidence>
<evidence type="ECO:0000313" key="4">
    <source>
        <dbReference type="EMBL" id="CAA9552570.1"/>
    </source>
</evidence>
<dbReference type="GO" id="GO:0009294">
    <property type="term" value="P:DNA-mediated transformation"/>
    <property type="evidence" value="ECO:0007669"/>
    <property type="project" value="InterPro"/>
</dbReference>
<accession>A0A6J4UP17</accession>
<feature type="domain" description="Smf/DprA SLOG" evidence="2">
    <location>
        <begin position="84"/>
        <end position="292"/>
    </location>
</feature>
<dbReference type="SUPFAM" id="SSF47781">
    <property type="entry name" value="RuvA domain 2-like"/>
    <property type="match status" value="1"/>
</dbReference>
<dbReference type="InterPro" id="IPR010994">
    <property type="entry name" value="RuvA_2-like"/>
</dbReference>
<name>A0A6J4UP17_9BACT</name>
<dbReference type="EMBL" id="CADCWE010000201">
    <property type="protein sequence ID" value="CAA9552570.1"/>
    <property type="molecule type" value="Genomic_DNA"/>
</dbReference>
<organism evidence="4">
    <name type="scientific">uncultured Thermomicrobiales bacterium</name>
    <dbReference type="NCBI Taxonomy" id="1645740"/>
    <lineage>
        <taxon>Bacteria</taxon>
        <taxon>Pseudomonadati</taxon>
        <taxon>Thermomicrobiota</taxon>
        <taxon>Thermomicrobia</taxon>
        <taxon>Thermomicrobiales</taxon>
        <taxon>environmental samples</taxon>
    </lineage>
</organism>
<dbReference type="SUPFAM" id="SSF102405">
    <property type="entry name" value="MCP/YpsA-like"/>
    <property type="match status" value="1"/>
</dbReference>
<comment type="similarity">
    <text evidence="1">Belongs to the DprA/Smf family.</text>
</comment>
<dbReference type="InterPro" id="IPR003488">
    <property type="entry name" value="DprA"/>
</dbReference>
<dbReference type="Pfam" id="PF02481">
    <property type="entry name" value="DNA_processg_A"/>
    <property type="match status" value="1"/>
</dbReference>
<dbReference type="AlphaFoldDB" id="A0A6J4UP17"/>